<dbReference type="InterPro" id="IPR002078">
    <property type="entry name" value="Sigma_54_int"/>
</dbReference>
<protein>
    <submittedName>
        <fullName evidence="7">Sigma-54 factor interaction domain-containing protein</fullName>
    </submittedName>
</protein>
<dbReference type="PROSITE" id="PS00688">
    <property type="entry name" value="SIGMA54_INTERACT_3"/>
    <property type="match status" value="1"/>
</dbReference>
<dbReference type="AlphaFoldDB" id="A0A212LNA0"/>
<dbReference type="Gene3D" id="3.30.450.20">
    <property type="entry name" value="PAS domain"/>
    <property type="match status" value="1"/>
</dbReference>
<dbReference type="CDD" id="cd00130">
    <property type="entry name" value="PAS"/>
    <property type="match status" value="1"/>
</dbReference>
<dbReference type="InterPro" id="IPR027417">
    <property type="entry name" value="P-loop_NTPase"/>
</dbReference>
<dbReference type="Pfam" id="PF02954">
    <property type="entry name" value="HTH_8"/>
    <property type="match status" value="1"/>
</dbReference>
<dbReference type="EMBL" id="FMJE01000002">
    <property type="protein sequence ID" value="SCM78998.1"/>
    <property type="molecule type" value="Genomic_DNA"/>
</dbReference>
<keyword evidence="2" id="KW-0067">ATP-binding</keyword>
<dbReference type="GO" id="GO:0043565">
    <property type="term" value="F:sequence-specific DNA binding"/>
    <property type="evidence" value="ECO:0007669"/>
    <property type="project" value="InterPro"/>
</dbReference>
<evidence type="ECO:0000256" key="2">
    <source>
        <dbReference type="ARBA" id="ARBA00022840"/>
    </source>
</evidence>
<reference evidence="7" key="1">
    <citation type="submission" date="2016-08" db="EMBL/GenBank/DDBJ databases">
        <authorList>
            <person name="Seilhamer J.J."/>
        </authorList>
    </citation>
    <scope>NUCLEOTIDE SEQUENCE</scope>
    <source>
        <strain evidence="7">86</strain>
    </source>
</reference>
<dbReference type="InterPro" id="IPR025662">
    <property type="entry name" value="Sigma_54_int_dom_ATP-bd_1"/>
</dbReference>
<dbReference type="SMART" id="SM00382">
    <property type="entry name" value="AAA"/>
    <property type="match status" value="1"/>
</dbReference>
<dbReference type="SUPFAM" id="SSF55785">
    <property type="entry name" value="PYP-like sensor domain (PAS domain)"/>
    <property type="match status" value="1"/>
</dbReference>
<name>A0A212LNA0_9FIRM</name>
<dbReference type="PROSITE" id="PS50045">
    <property type="entry name" value="SIGMA54_INTERACT_4"/>
    <property type="match status" value="1"/>
</dbReference>
<dbReference type="Pfam" id="PF25601">
    <property type="entry name" value="AAA_lid_14"/>
    <property type="match status" value="1"/>
</dbReference>
<proteinExistence type="predicted"/>
<keyword evidence="4" id="KW-0804">Transcription</keyword>
<evidence type="ECO:0000256" key="1">
    <source>
        <dbReference type="ARBA" id="ARBA00022741"/>
    </source>
</evidence>
<dbReference type="PROSITE" id="PS00675">
    <property type="entry name" value="SIGMA54_INTERACT_1"/>
    <property type="match status" value="1"/>
</dbReference>
<evidence type="ECO:0000313" key="7">
    <source>
        <dbReference type="EMBL" id="SCM78998.1"/>
    </source>
</evidence>
<dbReference type="InterPro" id="IPR002197">
    <property type="entry name" value="HTH_Fis"/>
</dbReference>
<dbReference type="InterPro" id="IPR003593">
    <property type="entry name" value="AAA+_ATPase"/>
</dbReference>
<dbReference type="InterPro" id="IPR013767">
    <property type="entry name" value="PAS_fold"/>
</dbReference>
<dbReference type="SMART" id="SM00091">
    <property type="entry name" value="PAS"/>
    <property type="match status" value="1"/>
</dbReference>
<evidence type="ECO:0000259" key="5">
    <source>
        <dbReference type="PROSITE" id="PS50045"/>
    </source>
</evidence>
<dbReference type="InterPro" id="IPR009057">
    <property type="entry name" value="Homeodomain-like_sf"/>
</dbReference>
<dbReference type="SUPFAM" id="SSF52540">
    <property type="entry name" value="P-loop containing nucleoside triphosphate hydrolases"/>
    <property type="match status" value="1"/>
</dbReference>
<dbReference type="InterPro" id="IPR035965">
    <property type="entry name" value="PAS-like_dom_sf"/>
</dbReference>
<dbReference type="Gene3D" id="3.40.50.300">
    <property type="entry name" value="P-loop containing nucleotide triphosphate hydrolases"/>
    <property type="match status" value="1"/>
</dbReference>
<accession>A0A212LNA0</accession>
<dbReference type="RefSeq" id="WP_288183346.1">
    <property type="nucleotide sequence ID" value="NZ_LT608335.1"/>
</dbReference>
<dbReference type="PROSITE" id="PS50112">
    <property type="entry name" value="PAS"/>
    <property type="match status" value="1"/>
</dbReference>
<dbReference type="Pfam" id="PF00158">
    <property type="entry name" value="Sigma54_activat"/>
    <property type="match status" value="1"/>
</dbReference>
<evidence type="ECO:0000259" key="6">
    <source>
        <dbReference type="PROSITE" id="PS50112"/>
    </source>
</evidence>
<feature type="domain" description="PAS" evidence="6">
    <location>
        <begin position="15"/>
        <end position="69"/>
    </location>
</feature>
<dbReference type="PANTHER" id="PTHR32071:SF121">
    <property type="entry name" value="SIGMA L-DEPENDENT TRANSCRIPTIONAL REGULATOR YQIR-RELATED"/>
    <property type="match status" value="1"/>
</dbReference>
<dbReference type="GO" id="GO:0006355">
    <property type="term" value="P:regulation of DNA-templated transcription"/>
    <property type="evidence" value="ECO:0007669"/>
    <property type="project" value="InterPro"/>
</dbReference>
<dbReference type="CDD" id="cd00009">
    <property type="entry name" value="AAA"/>
    <property type="match status" value="1"/>
</dbReference>
<dbReference type="InterPro" id="IPR000014">
    <property type="entry name" value="PAS"/>
</dbReference>
<organism evidence="7">
    <name type="scientific">uncultured Sporomusa sp</name>
    <dbReference type="NCBI Taxonomy" id="307249"/>
    <lineage>
        <taxon>Bacteria</taxon>
        <taxon>Bacillati</taxon>
        <taxon>Bacillota</taxon>
        <taxon>Negativicutes</taxon>
        <taxon>Selenomonadales</taxon>
        <taxon>Sporomusaceae</taxon>
        <taxon>Sporomusa</taxon>
        <taxon>environmental samples</taxon>
    </lineage>
</organism>
<dbReference type="InterPro" id="IPR025944">
    <property type="entry name" value="Sigma_54_int_dom_CS"/>
</dbReference>
<dbReference type="FunFam" id="3.40.50.300:FF:000006">
    <property type="entry name" value="DNA-binding transcriptional regulator NtrC"/>
    <property type="match status" value="1"/>
</dbReference>
<keyword evidence="1" id="KW-0547">Nucleotide-binding</keyword>
<dbReference type="PANTHER" id="PTHR32071">
    <property type="entry name" value="TRANSCRIPTIONAL REGULATORY PROTEIN"/>
    <property type="match status" value="1"/>
</dbReference>
<sequence>MPRVAKKTRRNYQLAKQNLDQIFANLPDPIFVTDRHGNVLLSNSTTALTLDMSLDQLLKSNVRDLVDKEYYNKSYAVEAAAQKCVVKGELTTKLGIKQLSTSTPIMDEEGNVILVLTTGRPAESTEKNTGVEERECSNRRKREMEYLRSYVLDKETIVAESKVMKQLLLKVHAVAQTDSTVVLNGESGTGKEILAKYLHRHSKRSGEAFIAVNCATLPDHLVESELFGYEKGAFTGASTEGKIGLFEAAHRGTLFLDEIAELPLPLQSKLLRVLETREVRRLGSHIDRKLDFRLIVATHKDLHKMTQEGSFRTDLFYRLNVIPVQIPPLRERPEDMLALALKFFDYFKKKYDLEVQLDPDTIQSLYKHNWPGNVRELRNVIERLVINSLQNYSAEFLELEQRMAGFKQENGYLQAAGLNGTLKEVMKSLEKQYIYQVLNQCGGRIGETAEKLGIYRTVLYRKLRAFEQDDEKNE</sequence>
<dbReference type="GO" id="GO:0005524">
    <property type="term" value="F:ATP binding"/>
    <property type="evidence" value="ECO:0007669"/>
    <property type="project" value="UniProtKB-KW"/>
</dbReference>
<dbReference type="InterPro" id="IPR058031">
    <property type="entry name" value="AAA_lid_NorR"/>
</dbReference>
<keyword evidence="3" id="KW-0805">Transcription regulation</keyword>
<dbReference type="Gene3D" id="1.10.10.60">
    <property type="entry name" value="Homeodomain-like"/>
    <property type="match status" value="1"/>
</dbReference>
<evidence type="ECO:0000256" key="4">
    <source>
        <dbReference type="ARBA" id="ARBA00023163"/>
    </source>
</evidence>
<evidence type="ECO:0000256" key="3">
    <source>
        <dbReference type="ARBA" id="ARBA00023015"/>
    </source>
</evidence>
<dbReference type="SUPFAM" id="SSF46689">
    <property type="entry name" value="Homeodomain-like"/>
    <property type="match status" value="1"/>
</dbReference>
<dbReference type="Pfam" id="PF00989">
    <property type="entry name" value="PAS"/>
    <property type="match status" value="1"/>
</dbReference>
<gene>
    <name evidence="7" type="ORF">KL86SPO_20347</name>
</gene>
<dbReference type="Gene3D" id="1.10.8.60">
    <property type="match status" value="1"/>
</dbReference>
<feature type="domain" description="Sigma-54 factor interaction" evidence="5">
    <location>
        <begin position="157"/>
        <end position="386"/>
    </location>
</feature>